<organism evidence="1 2">
    <name type="scientific">Senna tora</name>
    <dbReference type="NCBI Taxonomy" id="362788"/>
    <lineage>
        <taxon>Eukaryota</taxon>
        <taxon>Viridiplantae</taxon>
        <taxon>Streptophyta</taxon>
        <taxon>Embryophyta</taxon>
        <taxon>Tracheophyta</taxon>
        <taxon>Spermatophyta</taxon>
        <taxon>Magnoliopsida</taxon>
        <taxon>eudicotyledons</taxon>
        <taxon>Gunneridae</taxon>
        <taxon>Pentapetalae</taxon>
        <taxon>rosids</taxon>
        <taxon>fabids</taxon>
        <taxon>Fabales</taxon>
        <taxon>Fabaceae</taxon>
        <taxon>Caesalpinioideae</taxon>
        <taxon>Cassia clade</taxon>
        <taxon>Senna</taxon>
    </lineage>
</organism>
<dbReference type="PANTHER" id="PTHR35317">
    <property type="entry name" value="OS04G0629600 PROTEIN"/>
    <property type="match status" value="1"/>
</dbReference>
<dbReference type="AlphaFoldDB" id="A0A834SZV0"/>
<gene>
    <name evidence="1" type="ORF">G2W53_032807</name>
</gene>
<proteinExistence type="predicted"/>
<comment type="caution">
    <text evidence="1">The sequence shown here is derived from an EMBL/GenBank/DDBJ whole genome shotgun (WGS) entry which is preliminary data.</text>
</comment>
<reference evidence="1" key="1">
    <citation type="submission" date="2020-09" db="EMBL/GenBank/DDBJ databases">
        <title>Genome-Enabled Discovery of Anthraquinone Biosynthesis in Senna tora.</title>
        <authorList>
            <person name="Kang S.-H."/>
            <person name="Pandey R.P."/>
            <person name="Lee C.-M."/>
            <person name="Sim J.-S."/>
            <person name="Jeong J.-T."/>
            <person name="Choi B.-S."/>
            <person name="Jung M."/>
            <person name="Ginzburg D."/>
            <person name="Zhao K."/>
            <person name="Won S.Y."/>
            <person name="Oh T.-J."/>
            <person name="Yu Y."/>
            <person name="Kim N.-H."/>
            <person name="Lee O.R."/>
            <person name="Lee T.-H."/>
            <person name="Bashyal P."/>
            <person name="Kim T.-S."/>
            <person name="Lee W.-H."/>
            <person name="Kawkins C."/>
            <person name="Kim C.-K."/>
            <person name="Kim J.S."/>
            <person name="Ahn B.O."/>
            <person name="Rhee S.Y."/>
            <person name="Sohng J.K."/>
        </authorList>
    </citation>
    <scope>NUCLEOTIDE SEQUENCE</scope>
    <source>
        <tissue evidence="1">Leaf</tissue>
    </source>
</reference>
<dbReference type="OrthoDB" id="1931687at2759"/>
<keyword evidence="2" id="KW-1185">Reference proteome</keyword>
<dbReference type="PANTHER" id="PTHR35317:SF11">
    <property type="entry name" value="CCHC-TYPE DOMAIN-CONTAINING PROTEIN"/>
    <property type="match status" value="1"/>
</dbReference>
<dbReference type="Pfam" id="PF14223">
    <property type="entry name" value="Retrotran_gag_2"/>
    <property type="match status" value="1"/>
</dbReference>
<dbReference type="EMBL" id="JAAIUW010000010">
    <property type="protein sequence ID" value="KAF7811831.1"/>
    <property type="molecule type" value="Genomic_DNA"/>
</dbReference>
<evidence type="ECO:0000313" key="1">
    <source>
        <dbReference type="EMBL" id="KAF7811831.1"/>
    </source>
</evidence>
<protein>
    <submittedName>
        <fullName evidence="1">Uncharacterized protein</fullName>
    </submittedName>
</protein>
<accession>A0A834SZV0</accession>
<name>A0A834SZV0_9FABA</name>
<evidence type="ECO:0000313" key="2">
    <source>
        <dbReference type="Proteomes" id="UP000634136"/>
    </source>
</evidence>
<sequence>MNDSETIKEYSEMLLSIMNKIQLLGSKFLDSRIIKKNFVTVPERYKASITTLENTKNMSNDSLAELLSTL</sequence>
<dbReference type="Proteomes" id="UP000634136">
    <property type="component" value="Unassembled WGS sequence"/>
</dbReference>